<evidence type="ECO:0000313" key="16">
    <source>
        <dbReference type="Proteomes" id="UP000475582"/>
    </source>
</evidence>
<dbReference type="SUPFAM" id="SSF56935">
    <property type="entry name" value="Porins"/>
    <property type="match status" value="1"/>
</dbReference>
<dbReference type="Pfam" id="PF00593">
    <property type="entry name" value="TonB_dep_Rec_b-barrel"/>
    <property type="match status" value="1"/>
</dbReference>
<dbReference type="Gene3D" id="2.40.170.20">
    <property type="entry name" value="TonB-dependent receptor, beta-barrel domain"/>
    <property type="match status" value="1"/>
</dbReference>
<keyword evidence="16" id="KW-1185">Reference proteome</keyword>
<dbReference type="OrthoDB" id="8530571at2"/>
<dbReference type="PANTHER" id="PTHR47234:SF2">
    <property type="entry name" value="TONB-DEPENDENT RECEPTOR"/>
    <property type="match status" value="1"/>
</dbReference>
<evidence type="ECO:0000256" key="9">
    <source>
        <dbReference type="ARBA" id="ARBA00023237"/>
    </source>
</evidence>
<dbReference type="Pfam" id="PF07715">
    <property type="entry name" value="Plug"/>
    <property type="match status" value="1"/>
</dbReference>
<dbReference type="AlphaFoldDB" id="A0A6L6PFP0"/>
<evidence type="ECO:0000256" key="3">
    <source>
        <dbReference type="ARBA" id="ARBA00022448"/>
    </source>
</evidence>
<evidence type="ECO:0000256" key="12">
    <source>
        <dbReference type="SAM" id="SignalP"/>
    </source>
</evidence>
<keyword evidence="3 10" id="KW-0813">Transport</keyword>
<keyword evidence="12" id="KW-0732">Signal</keyword>
<comment type="caution">
    <text evidence="15">The sequence shown here is derived from an EMBL/GenBank/DDBJ whole genome shotgun (WGS) entry which is preliminary data.</text>
</comment>
<dbReference type="InterPro" id="IPR037066">
    <property type="entry name" value="Plug_dom_sf"/>
</dbReference>
<proteinExistence type="inferred from homology"/>
<evidence type="ECO:0000256" key="5">
    <source>
        <dbReference type="ARBA" id="ARBA00022692"/>
    </source>
</evidence>
<dbReference type="InterPro" id="IPR039426">
    <property type="entry name" value="TonB-dep_rcpt-like"/>
</dbReference>
<feature type="chain" id="PRO_5026780749" evidence="12">
    <location>
        <begin position="35"/>
        <end position="908"/>
    </location>
</feature>
<dbReference type="InterPro" id="IPR036942">
    <property type="entry name" value="Beta-barrel_TonB_sf"/>
</dbReference>
<dbReference type="Gene3D" id="2.170.130.10">
    <property type="entry name" value="TonB-dependent receptor, plug domain"/>
    <property type="match status" value="1"/>
</dbReference>
<evidence type="ECO:0000256" key="10">
    <source>
        <dbReference type="PROSITE-ProRule" id="PRU01360"/>
    </source>
</evidence>
<keyword evidence="4 10" id="KW-1134">Transmembrane beta strand</keyword>
<feature type="signal peptide" evidence="12">
    <location>
        <begin position="1"/>
        <end position="34"/>
    </location>
</feature>
<feature type="domain" description="TonB-dependent receptor plug" evidence="14">
    <location>
        <begin position="59"/>
        <end position="165"/>
    </location>
</feature>
<keyword evidence="6 11" id="KW-0798">TonB box</keyword>
<organism evidence="15 16">
    <name type="scientific">Duganella radicis</name>
    <dbReference type="NCBI Taxonomy" id="551988"/>
    <lineage>
        <taxon>Bacteria</taxon>
        <taxon>Pseudomonadati</taxon>
        <taxon>Pseudomonadota</taxon>
        <taxon>Betaproteobacteria</taxon>
        <taxon>Burkholderiales</taxon>
        <taxon>Oxalobacteraceae</taxon>
        <taxon>Telluria group</taxon>
        <taxon>Duganella</taxon>
    </lineage>
</organism>
<evidence type="ECO:0000259" key="14">
    <source>
        <dbReference type="Pfam" id="PF07715"/>
    </source>
</evidence>
<evidence type="ECO:0000256" key="7">
    <source>
        <dbReference type="ARBA" id="ARBA00023136"/>
    </source>
</evidence>
<name>A0A6L6PFP0_9BURK</name>
<protein>
    <submittedName>
        <fullName evidence="15">TonB-dependent receptor</fullName>
    </submittedName>
</protein>
<keyword evidence="5 10" id="KW-0812">Transmembrane</keyword>
<feature type="domain" description="TonB-dependent receptor-like beta-barrel" evidence="13">
    <location>
        <begin position="405"/>
        <end position="871"/>
    </location>
</feature>
<keyword evidence="7 10" id="KW-0472">Membrane</keyword>
<evidence type="ECO:0000259" key="13">
    <source>
        <dbReference type="Pfam" id="PF00593"/>
    </source>
</evidence>
<dbReference type="Proteomes" id="UP000475582">
    <property type="component" value="Unassembled WGS sequence"/>
</dbReference>
<evidence type="ECO:0000256" key="1">
    <source>
        <dbReference type="ARBA" id="ARBA00004571"/>
    </source>
</evidence>
<accession>A0A6L6PFP0</accession>
<evidence type="ECO:0000256" key="6">
    <source>
        <dbReference type="ARBA" id="ARBA00023077"/>
    </source>
</evidence>
<dbReference type="InterPro" id="IPR000531">
    <property type="entry name" value="Beta-barrel_TonB"/>
</dbReference>
<dbReference type="GO" id="GO:0009279">
    <property type="term" value="C:cell outer membrane"/>
    <property type="evidence" value="ECO:0007669"/>
    <property type="project" value="UniProtKB-SubCell"/>
</dbReference>
<keyword evidence="9 10" id="KW-0998">Cell outer membrane</keyword>
<reference evidence="15 16" key="1">
    <citation type="submission" date="2019-11" db="EMBL/GenBank/DDBJ databases">
        <title>Type strains purchased from KCTC, JCM and DSMZ.</title>
        <authorList>
            <person name="Lu H."/>
        </authorList>
    </citation>
    <scope>NUCLEOTIDE SEQUENCE [LARGE SCALE GENOMIC DNA]</scope>
    <source>
        <strain evidence="15 16">KCTC 22382</strain>
    </source>
</reference>
<dbReference type="EMBL" id="WNKY01000004">
    <property type="protein sequence ID" value="MTV37357.1"/>
    <property type="molecule type" value="Genomic_DNA"/>
</dbReference>
<evidence type="ECO:0000256" key="4">
    <source>
        <dbReference type="ARBA" id="ARBA00022452"/>
    </source>
</evidence>
<comment type="similarity">
    <text evidence="2 10 11">Belongs to the TonB-dependent receptor family.</text>
</comment>
<comment type="subcellular location">
    <subcellularLocation>
        <location evidence="1 10">Cell outer membrane</location>
        <topology evidence="1 10">Multi-pass membrane protein</topology>
    </subcellularLocation>
</comment>
<sequence length="908" mass="97173">MKSEHPVQKRSAQPRLLLSAISLAVLTLANQAAAQNAGDDANMTRVEVTGSSIKRVANEASLPVTTVKAEDLVKQGMTTLADFMMALPQSASLAPSNAGSGTNINLRGLGVNRTLVLLNGRRLANEAIADGYANLDVIPMSAIARVEVLRDGASSIYGSDAIGGVVNFITRTQFEGTQLTAQAVQPEKKGGGDEQRLTATWGKGNLERDGWSFYATIDAHQRTRLAASDRAYLSSADVLTNLGRPPTLGTGGNATPANFTTATNKTAQNPYATKGCLAPYSIVGQKGTCVLDANEYGTALYANQQVTFYARGAKKLSEDHIVSIDYSRGEEFILGTKNPTTTLPVGGVNAILPSTSKWYPGASGGVPAVAGLNNAPLIVTWSVADLGLATTKDVQLNQRVAISDEGVIGGWDYKAGLVVGISNRDNYYYDGYVKGQGLLDGLKNGKLNPFGLQDADGKAYLQSISVDGAKNRTSKSTFTGIDVTASRALTELPGGSLALAIGADLHRDTTEDTKLPIVADVTYANTSPSHGEGARNVAALFTEINAPVTKTLELNAAVRADHFSDFGTTVNPKISFRWEPSKQLMFRGSANTGFRAPTLFDAYGYRLPGATGLTAAKWDDPVLCPGGTPGVAGTGTALPGYVASTVCNTTLPKQTGSNAGLKPEKSKGYTLGVVMEPVKNAMVSFDYWNIRMTDMLANLPEQVYFLYPEQYASYFVRNADRTINFINNTTMNLGGQKAAGVDVSGSYAFPRSSVYGDFKVSIDGTYLTQFDNQLYAGSPFVSNIGQFGLASNGTTSSFPIITYRWKHTAKLNWAKGNWNMQLSQNYNSKYTDQNLVAKQYWRNINSYKQWNYTATYNGFANTQVVFGITNLLNAPPPATNSSLYSFGYLSSASSPIGRAYNVRVTYNF</sequence>
<evidence type="ECO:0000256" key="2">
    <source>
        <dbReference type="ARBA" id="ARBA00009810"/>
    </source>
</evidence>
<evidence type="ECO:0000256" key="8">
    <source>
        <dbReference type="ARBA" id="ARBA00023170"/>
    </source>
</evidence>
<gene>
    <name evidence="15" type="ORF">GM676_07145</name>
</gene>
<evidence type="ECO:0000313" key="15">
    <source>
        <dbReference type="EMBL" id="MTV37357.1"/>
    </source>
</evidence>
<keyword evidence="8 15" id="KW-0675">Receptor</keyword>
<dbReference type="PROSITE" id="PS52016">
    <property type="entry name" value="TONB_DEPENDENT_REC_3"/>
    <property type="match status" value="1"/>
</dbReference>
<dbReference type="PANTHER" id="PTHR47234">
    <property type="match status" value="1"/>
</dbReference>
<dbReference type="InterPro" id="IPR012910">
    <property type="entry name" value="Plug_dom"/>
</dbReference>
<dbReference type="RefSeq" id="WP_155462734.1">
    <property type="nucleotide sequence ID" value="NZ_WNKY01000004.1"/>
</dbReference>
<evidence type="ECO:0000256" key="11">
    <source>
        <dbReference type="RuleBase" id="RU003357"/>
    </source>
</evidence>